<dbReference type="NCBIfam" id="TIGR02532">
    <property type="entry name" value="IV_pilin_GFxxxE"/>
    <property type="match status" value="1"/>
</dbReference>
<dbReference type="Gene3D" id="3.30.700.10">
    <property type="entry name" value="Glycoprotein, Type 4 Pilin"/>
    <property type="match status" value="1"/>
</dbReference>
<dbReference type="SUPFAM" id="SSF54523">
    <property type="entry name" value="Pili subunits"/>
    <property type="match status" value="1"/>
</dbReference>
<proteinExistence type="predicted"/>
<keyword evidence="1" id="KW-0812">Transmembrane</keyword>
<protein>
    <submittedName>
        <fullName evidence="2">Prepilin-type N-terminal cleavage/methylation domain-containing protein</fullName>
    </submittedName>
</protein>
<keyword evidence="3" id="KW-1185">Reference proteome</keyword>
<reference evidence="2" key="1">
    <citation type="submission" date="2021-04" db="EMBL/GenBank/DDBJ databases">
        <title>Luteolibacter sp. 32A isolated from the skin of an Anderson's salamander (Ambystoma andersonii).</title>
        <authorList>
            <person name="Spergser J."/>
            <person name="Busse H.-J."/>
        </authorList>
    </citation>
    <scope>NUCLEOTIDE SEQUENCE</scope>
    <source>
        <strain evidence="2">32A</strain>
    </source>
</reference>
<gene>
    <name evidence="2" type="ORF">KBB96_19545</name>
</gene>
<evidence type="ECO:0000256" key="1">
    <source>
        <dbReference type="SAM" id="Phobius"/>
    </source>
</evidence>
<accession>A0A975G904</accession>
<dbReference type="EMBL" id="CP073100">
    <property type="protein sequence ID" value="QUE51037.1"/>
    <property type="molecule type" value="Genomic_DNA"/>
</dbReference>
<sequence>MKTSIKRRKGFTLVELLVVIAIIVALAGIATPMLLKQQKKAASTQALSNARQIGLALFDFDSDYSNFPDRTTADSVKEATGSSLTLQGGTSNDYFRQLIAAGITTSEEIFFAKLPYTKKPDNVITGDKALADGEVGFGYLMNDQSGFSTTGNSARPIIATPLLNASSDGTFDSDPFDQKAIVLRLDNSAVSYQINQNTKTVVLPGGKGLLSTGEDTVWGTDVNPRIVAPSKKR</sequence>
<dbReference type="PROSITE" id="PS00409">
    <property type="entry name" value="PROKAR_NTER_METHYL"/>
    <property type="match status" value="1"/>
</dbReference>
<dbReference type="RefSeq" id="WP_211631176.1">
    <property type="nucleotide sequence ID" value="NZ_CP073100.1"/>
</dbReference>
<dbReference type="KEGG" id="lamb:KBB96_19545"/>
<evidence type="ECO:0000313" key="2">
    <source>
        <dbReference type="EMBL" id="QUE51037.1"/>
    </source>
</evidence>
<dbReference type="InterPro" id="IPR012902">
    <property type="entry name" value="N_methyl_site"/>
</dbReference>
<keyword evidence="1" id="KW-1133">Transmembrane helix</keyword>
<dbReference type="PANTHER" id="PTHR30093">
    <property type="entry name" value="GENERAL SECRETION PATHWAY PROTEIN G"/>
    <property type="match status" value="1"/>
</dbReference>
<dbReference type="Proteomes" id="UP000676169">
    <property type="component" value="Chromosome"/>
</dbReference>
<dbReference type="Pfam" id="PF07963">
    <property type="entry name" value="N_methyl"/>
    <property type="match status" value="1"/>
</dbReference>
<dbReference type="PANTHER" id="PTHR30093:SF2">
    <property type="entry name" value="TYPE II SECRETION SYSTEM PROTEIN H"/>
    <property type="match status" value="1"/>
</dbReference>
<feature type="transmembrane region" description="Helical" evidence="1">
    <location>
        <begin position="12"/>
        <end position="35"/>
    </location>
</feature>
<keyword evidence="1" id="KW-0472">Membrane</keyword>
<organism evidence="2 3">
    <name type="scientific">Luteolibacter ambystomatis</name>
    <dbReference type="NCBI Taxonomy" id="2824561"/>
    <lineage>
        <taxon>Bacteria</taxon>
        <taxon>Pseudomonadati</taxon>
        <taxon>Verrucomicrobiota</taxon>
        <taxon>Verrucomicrobiia</taxon>
        <taxon>Verrucomicrobiales</taxon>
        <taxon>Verrucomicrobiaceae</taxon>
        <taxon>Luteolibacter</taxon>
    </lineage>
</organism>
<evidence type="ECO:0000313" key="3">
    <source>
        <dbReference type="Proteomes" id="UP000676169"/>
    </source>
</evidence>
<dbReference type="AlphaFoldDB" id="A0A975G904"/>
<dbReference type="InterPro" id="IPR045584">
    <property type="entry name" value="Pilin-like"/>
</dbReference>
<name>A0A975G904_9BACT</name>